<dbReference type="AlphaFoldDB" id="A0A9D1MFW2"/>
<dbReference type="Proteomes" id="UP000824081">
    <property type="component" value="Unassembled WGS sequence"/>
</dbReference>
<comment type="similarity">
    <text evidence="4">Belongs to the TRAFAC class YlqF/YawG GTPase family. MTG1 subfamily.</text>
</comment>
<dbReference type="GO" id="GO:0005525">
    <property type="term" value="F:GTP binding"/>
    <property type="evidence" value="ECO:0007669"/>
    <property type="project" value="UniProtKB-KW"/>
</dbReference>
<sequence>MSKTIQWFPGHMTRAMRDMEEKRELCDGVICVLDARAPAATFNKNLKKIFGGKPILYLLNKADLADGGAEGFRKLLAEKGRNCVLCNAADNGSKRSVFRELSLMTEEKRERAQDKGVNRTFRFMVAGIPNTGKSTVVNLLSGQKRAKTGDKAGVTRDVRWLRCGAFDLLDTPGTMPPAFDSQLLARHLAYIGSINDDILDMEDIAFELLGELAEKYPERLTERYGIAEFSDKAEMYETLCRRRGFVLKGGELDYERGAKALLDDFRKGRIGRVCLESAADYSDLFF</sequence>
<evidence type="ECO:0000256" key="2">
    <source>
        <dbReference type="ARBA" id="ARBA00022741"/>
    </source>
</evidence>
<dbReference type="InterPro" id="IPR016478">
    <property type="entry name" value="GTPase_MTG1"/>
</dbReference>
<dbReference type="GO" id="GO:0005737">
    <property type="term" value="C:cytoplasm"/>
    <property type="evidence" value="ECO:0007669"/>
    <property type="project" value="UniProtKB-SubCell"/>
</dbReference>
<evidence type="ECO:0000256" key="4">
    <source>
        <dbReference type="PIRNR" id="PIRNR006230"/>
    </source>
</evidence>
<dbReference type="GO" id="GO:0003924">
    <property type="term" value="F:GTPase activity"/>
    <property type="evidence" value="ECO:0007669"/>
    <property type="project" value="TreeGrafter"/>
</dbReference>
<keyword evidence="3 4" id="KW-0342">GTP-binding</keyword>
<dbReference type="InterPro" id="IPR023179">
    <property type="entry name" value="GTP-bd_ortho_bundle_sf"/>
</dbReference>
<dbReference type="PANTHER" id="PTHR45782:SF4">
    <property type="entry name" value="MITOCHONDRIAL RIBOSOME-ASSOCIATED GTPASE 1"/>
    <property type="match status" value="1"/>
</dbReference>
<dbReference type="Pfam" id="PF01926">
    <property type="entry name" value="MMR_HSR1"/>
    <property type="match status" value="1"/>
</dbReference>
<evidence type="ECO:0000256" key="5">
    <source>
        <dbReference type="PIRSR" id="PIRSR006230-1"/>
    </source>
</evidence>
<accession>A0A9D1MFW2</accession>
<dbReference type="InterPro" id="IPR019991">
    <property type="entry name" value="GTP-bd_ribosome_bgen"/>
</dbReference>
<feature type="binding site" evidence="5">
    <location>
        <begin position="60"/>
        <end position="63"/>
    </location>
    <ligand>
        <name>GTP</name>
        <dbReference type="ChEBI" id="CHEBI:37565"/>
    </ligand>
</feature>
<protein>
    <recommendedName>
        <fullName evidence="1 4">Ribosome biogenesis GTPase A</fullName>
    </recommendedName>
</protein>
<feature type="binding site" evidence="5">
    <location>
        <position position="173"/>
    </location>
    <ligand>
        <name>GTP</name>
        <dbReference type="ChEBI" id="CHEBI:37565"/>
    </ligand>
</feature>
<reference evidence="7" key="1">
    <citation type="submission" date="2020-10" db="EMBL/GenBank/DDBJ databases">
        <authorList>
            <person name="Gilroy R."/>
        </authorList>
    </citation>
    <scope>NUCLEOTIDE SEQUENCE</scope>
    <source>
        <strain evidence="7">11687</strain>
    </source>
</reference>
<dbReference type="GO" id="GO:0006412">
    <property type="term" value="P:translation"/>
    <property type="evidence" value="ECO:0007669"/>
    <property type="project" value="TreeGrafter"/>
</dbReference>
<evidence type="ECO:0000256" key="1">
    <source>
        <dbReference type="ARBA" id="ARBA00014898"/>
    </source>
</evidence>
<gene>
    <name evidence="7" type="primary">ylqF</name>
    <name evidence="7" type="ORF">IAC57_04465</name>
</gene>
<dbReference type="Gene3D" id="1.10.1580.10">
    <property type="match status" value="1"/>
</dbReference>
<evidence type="ECO:0000313" key="8">
    <source>
        <dbReference type="Proteomes" id="UP000824081"/>
    </source>
</evidence>
<comment type="function">
    <text evidence="4">Required for a late step of 50S ribosomal subunit assembly. Has GTPase activity.</text>
</comment>
<evidence type="ECO:0000313" key="7">
    <source>
        <dbReference type="EMBL" id="HIU59337.1"/>
    </source>
</evidence>
<proteinExistence type="inferred from homology"/>
<dbReference type="InterPro" id="IPR027417">
    <property type="entry name" value="P-loop_NTPase"/>
</dbReference>
<dbReference type="CDD" id="cd01856">
    <property type="entry name" value="YlqF"/>
    <property type="match status" value="1"/>
</dbReference>
<comment type="caution">
    <text evidence="7">The sequence shown here is derived from an EMBL/GenBank/DDBJ whole genome shotgun (WGS) entry which is preliminary data.</text>
</comment>
<organism evidence="7 8">
    <name type="scientific">Candidatus Scatosoma pullistercoris</name>
    <dbReference type="NCBI Taxonomy" id="2840934"/>
    <lineage>
        <taxon>Bacteria</taxon>
        <taxon>Bacillati</taxon>
        <taxon>Bacillota</taxon>
        <taxon>Clostridia</taxon>
        <taxon>Candidatus Scatosoma</taxon>
    </lineage>
</organism>
<dbReference type="SUPFAM" id="SSF52540">
    <property type="entry name" value="P-loop containing nucleoside triphosphate hydrolases"/>
    <property type="match status" value="1"/>
</dbReference>
<dbReference type="PIRSF" id="PIRSF006230">
    <property type="entry name" value="MG442"/>
    <property type="match status" value="1"/>
</dbReference>
<dbReference type="InterPro" id="IPR006073">
    <property type="entry name" value="GTP-bd"/>
</dbReference>
<feature type="binding site" evidence="5">
    <location>
        <begin position="130"/>
        <end position="135"/>
    </location>
    <ligand>
        <name>GTP</name>
        <dbReference type="ChEBI" id="CHEBI:37565"/>
    </ligand>
</feature>
<dbReference type="NCBIfam" id="TIGR03596">
    <property type="entry name" value="GTPase_YlqF"/>
    <property type="match status" value="1"/>
</dbReference>
<evidence type="ECO:0000259" key="6">
    <source>
        <dbReference type="Pfam" id="PF01926"/>
    </source>
</evidence>
<feature type="domain" description="G" evidence="6">
    <location>
        <begin position="123"/>
        <end position="188"/>
    </location>
</feature>
<comment type="subcellular location">
    <subcellularLocation>
        <location evidence="4">Cytoplasm</location>
    </subcellularLocation>
</comment>
<dbReference type="PANTHER" id="PTHR45782">
    <property type="entry name" value="MITOCHONDRIAL RIBOSOME-ASSOCIATED GTPASE 1"/>
    <property type="match status" value="1"/>
</dbReference>
<keyword evidence="4" id="KW-0963">Cytoplasm</keyword>
<evidence type="ECO:0000256" key="3">
    <source>
        <dbReference type="ARBA" id="ARBA00023134"/>
    </source>
</evidence>
<reference evidence="7" key="2">
    <citation type="journal article" date="2021" name="PeerJ">
        <title>Extensive microbial diversity within the chicken gut microbiome revealed by metagenomics and culture.</title>
        <authorList>
            <person name="Gilroy R."/>
            <person name="Ravi A."/>
            <person name="Getino M."/>
            <person name="Pursley I."/>
            <person name="Horton D.L."/>
            <person name="Alikhan N.F."/>
            <person name="Baker D."/>
            <person name="Gharbi K."/>
            <person name="Hall N."/>
            <person name="Watson M."/>
            <person name="Adriaenssens E.M."/>
            <person name="Foster-Nyarko E."/>
            <person name="Jarju S."/>
            <person name="Secka A."/>
            <person name="Antonio M."/>
            <person name="Oren A."/>
            <person name="Chaudhuri R.R."/>
            <person name="La Ragione R."/>
            <person name="Hildebrand F."/>
            <person name="Pallen M.J."/>
        </authorList>
    </citation>
    <scope>NUCLEOTIDE SEQUENCE</scope>
    <source>
        <strain evidence="7">11687</strain>
    </source>
</reference>
<dbReference type="Gene3D" id="3.40.50.300">
    <property type="entry name" value="P-loop containing nucleotide triphosphate hydrolases"/>
    <property type="match status" value="1"/>
</dbReference>
<keyword evidence="2 4" id="KW-0547">Nucleotide-binding</keyword>
<dbReference type="EMBL" id="DVMZ01000118">
    <property type="protein sequence ID" value="HIU59337.1"/>
    <property type="molecule type" value="Genomic_DNA"/>
</dbReference>
<name>A0A9D1MFW2_9FIRM</name>